<dbReference type="Pfam" id="PF01758">
    <property type="entry name" value="SBF"/>
    <property type="match status" value="1"/>
</dbReference>
<evidence type="ECO:0000256" key="5">
    <source>
        <dbReference type="ARBA" id="ARBA00022692"/>
    </source>
</evidence>
<sequence length="394" mass="42535">MSTSPSSGPVRGSESNKDEAASAEKLASGSVTQDVEQQQNPETDEAQVSSIFKSLGILDRLLALWIFLAMLIGILLGNFVPNAGPALQQGKFVGVSVPIAIGLLVMMYPILCKVQYEKLHNVFRTREIWIQLGFSVIINWVIAPLFMLALSWAFLPDKEGLRNGLILVGIARCIAMVLIWTSLARGDGDYCAILVAVNSFLQIVLFAPVALLFVKVIGQDSSISSISYSTVASAVGVFLGIPLGAAIITRLLLIYTVGKKAYTVKVIPFLAPWSLVGLLYTIIVLFASQGSQVVHQIVSVVRVAAPLVVYFSVIFSATLLVARKLGFRYGLACTQAFTAASNNFELAIAIAVATYGPNSDEALATTVGPLIEVPVLLGLVYFIRWFARRYGWND</sequence>
<dbReference type="Proteomes" id="UP001232148">
    <property type="component" value="Unassembled WGS sequence"/>
</dbReference>
<dbReference type="NCBIfam" id="TIGR00832">
    <property type="entry name" value="acr3"/>
    <property type="match status" value="1"/>
</dbReference>
<comment type="subcellular location">
    <subcellularLocation>
        <location evidence="1 9">Cell membrane</location>
        <topology evidence="1 9">Multi-pass membrane protein</topology>
    </subcellularLocation>
</comment>
<feature type="transmembrane region" description="Helical" evidence="11">
    <location>
        <begin position="300"/>
        <end position="322"/>
    </location>
</feature>
<evidence type="ECO:0000256" key="2">
    <source>
        <dbReference type="ARBA" id="ARBA00010110"/>
    </source>
</evidence>
<dbReference type="PANTHER" id="PTHR43057:SF1">
    <property type="entry name" value="ARSENICAL-RESISTANCE PROTEIN 3"/>
    <property type="match status" value="1"/>
</dbReference>
<keyword evidence="8 9" id="KW-0472">Membrane</keyword>
<proteinExistence type="inferred from homology"/>
<feature type="transmembrane region" description="Helical" evidence="11">
    <location>
        <begin position="226"/>
        <end position="254"/>
    </location>
</feature>
<evidence type="ECO:0000256" key="4">
    <source>
        <dbReference type="ARBA" id="ARBA00022475"/>
    </source>
</evidence>
<dbReference type="GO" id="GO:0046685">
    <property type="term" value="P:response to arsenic-containing substance"/>
    <property type="evidence" value="ECO:0007669"/>
    <property type="project" value="UniProtKB-KW"/>
</dbReference>
<keyword evidence="6" id="KW-0059">Arsenical resistance</keyword>
<feature type="transmembrane region" description="Helical" evidence="11">
    <location>
        <begin position="190"/>
        <end position="214"/>
    </location>
</feature>
<evidence type="ECO:0000256" key="9">
    <source>
        <dbReference type="PIRNR" id="PIRNR005508"/>
    </source>
</evidence>
<gene>
    <name evidence="12" type="ORF">LX32DRAFT_645037</name>
</gene>
<feature type="transmembrane region" description="Helical" evidence="11">
    <location>
        <begin position="362"/>
        <end position="383"/>
    </location>
</feature>
<feature type="region of interest" description="Disordered" evidence="10">
    <location>
        <begin position="1"/>
        <end position="43"/>
    </location>
</feature>
<dbReference type="GO" id="GO:0015104">
    <property type="term" value="F:antimonite transmembrane transporter activity"/>
    <property type="evidence" value="ECO:0007669"/>
    <property type="project" value="TreeGrafter"/>
</dbReference>
<evidence type="ECO:0000256" key="8">
    <source>
        <dbReference type="ARBA" id="ARBA00023136"/>
    </source>
</evidence>
<feature type="transmembrane region" description="Helical" evidence="11">
    <location>
        <begin position="329"/>
        <end position="356"/>
    </location>
</feature>
<evidence type="ECO:0000256" key="1">
    <source>
        <dbReference type="ARBA" id="ARBA00004651"/>
    </source>
</evidence>
<comment type="similarity">
    <text evidence="2 9">Belongs to the arsenical resistance-3 (ACR3) (TC 2.A.59) family.</text>
</comment>
<keyword evidence="4 9" id="KW-1003">Cell membrane</keyword>
<dbReference type="PANTHER" id="PTHR43057">
    <property type="entry name" value="ARSENITE EFFLUX TRANSPORTER"/>
    <property type="match status" value="1"/>
</dbReference>
<accession>A0AAD9LVR7</accession>
<evidence type="ECO:0000256" key="7">
    <source>
        <dbReference type="ARBA" id="ARBA00022989"/>
    </source>
</evidence>
<dbReference type="AlphaFoldDB" id="A0AAD9LVR7"/>
<keyword evidence="7 9" id="KW-1133">Transmembrane helix</keyword>
<dbReference type="GO" id="GO:0015105">
    <property type="term" value="F:arsenite transmembrane transporter activity"/>
    <property type="evidence" value="ECO:0007669"/>
    <property type="project" value="TreeGrafter"/>
</dbReference>
<feature type="transmembrane region" description="Helical" evidence="11">
    <location>
        <begin position="61"/>
        <end position="80"/>
    </location>
</feature>
<evidence type="ECO:0000313" key="13">
    <source>
        <dbReference type="Proteomes" id="UP001232148"/>
    </source>
</evidence>
<evidence type="ECO:0000313" key="12">
    <source>
        <dbReference type="EMBL" id="KAK2022964.1"/>
    </source>
</evidence>
<evidence type="ECO:0000256" key="3">
    <source>
        <dbReference type="ARBA" id="ARBA00022448"/>
    </source>
</evidence>
<dbReference type="GO" id="GO:0005886">
    <property type="term" value="C:plasma membrane"/>
    <property type="evidence" value="ECO:0007669"/>
    <property type="project" value="UniProtKB-SubCell"/>
</dbReference>
<evidence type="ECO:0000256" key="10">
    <source>
        <dbReference type="SAM" id="MobiDB-lite"/>
    </source>
</evidence>
<evidence type="ECO:0000256" key="6">
    <source>
        <dbReference type="ARBA" id="ARBA00022849"/>
    </source>
</evidence>
<reference evidence="12" key="1">
    <citation type="submission" date="2021-06" db="EMBL/GenBank/DDBJ databases">
        <title>Comparative genomics, transcriptomics and evolutionary studies reveal genomic signatures of adaptation to plant cell wall in hemibiotrophic fungi.</title>
        <authorList>
            <consortium name="DOE Joint Genome Institute"/>
            <person name="Baroncelli R."/>
            <person name="Diaz J.F."/>
            <person name="Benocci T."/>
            <person name="Peng M."/>
            <person name="Battaglia E."/>
            <person name="Haridas S."/>
            <person name="Andreopoulos W."/>
            <person name="Labutti K."/>
            <person name="Pangilinan J."/>
            <person name="Floch G.L."/>
            <person name="Makela M.R."/>
            <person name="Henrissat B."/>
            <person name="Grigoriev I.V."/>
            <person name="Crouch J.A."/>
            <person name="De Vries R.P."/>
            <person name="Sukno S.A."/>
            <person name="Thon M.R."/>
        </authorList>
    </citation>
    <scope>NUCLEOTIDE SEQUENCE</scope>
    <source>
        <strain evidence="12">MAFF235873</strain>
    </source>
</reference>
<dbReference type="GO" id="GO:0015297">
    <property type="term" value="F:antiporter activity"/>
    <property type="evidence" value="ECO:0007669"/>
    <property type="project" value="UniProtKB-UniRule"/>
</dbReference>
<keyword evidence="5 9" id="KW-0812">Transmembrane</keyword>
<dbReference type="PIRSF" id="PIRSF005508">
    <property type="entry name" value="Acr3"/>
    <property type="match status" value="1"/>
</dbReference>
<evidence type="ECO:0000256" key="11">
    <source>
        <dbReference type="SAM" id="Phobius"/>
    </source>
</evidence>
<protein>
    <submittedName>
        <fullName evidence="12">Arsenical-resistance protein</fullName>
    </submittedName>
</protein>
<keyword evidence="13" id="KW-1185">Reference proteome</keyword>
<keyword evidence="3 9" id="KW-0813">Transport</keyword>
<feature type="compositionally biased region" description="Polar residues" evidence="10">
    <location>
        <begin position="29"/>
        <end position="43"/>
    </location>
</feature>
<feature type="transmembrane region" description="Helical" evidence="11">
    <location>
        <begin position="161"/>
        <end position="183"/>
    </location>
</feature>
<dbReference type="InterPro" id="IPR038770">
    <property type="entry name" value="Na+/solute_symporter_sf"/>
</dbReference>
<dbReference type="InterPro" id="IPR004706">
    <property type="entry name" value="Arsenical-R_Acr3"/>
</dbReference>
<name>A0AAD9LVR7_9PEZI</name>
<feature type="transmembrane region" description="Helical" evidence="11">
    <location>
        <begin position="92"/>
        <end position="111"/>
    </location>
</feature>
<feature type="transmembrane region" description="Helical" evidence="11">
    <location>
        <begin position="132"/>
        <end position="155"/>
    </location>
</feature>
<organism evidence="12 13">
    <name type="scientific">Colletotrichum zoysiae</name>
    <dbReference type="NCBI Taxonomy" id="1216348"/>
    <lineage>
        <taxon>Eukaryota</taxon>
        <taxon>Fungi</taxon>
        <taxon>Dikarya</taxon>
        <taxon>Ascomycota</taxon>
        <taxon>Pezizomycotina</taxon>
        <taxon>Sordariomycetes</taxon>
        <taxon>Hypocreomycetidae</taxon>
        <taxon>Glomerellales</taxon>
        <taxon>Glomerellaceae</taxon>
        <taxon>Colletotrichum</taxon>
        <taxon>Colletotrichum graminicola species complex</taxon>
    </lineage>
</organism>
<comment type="caution">
    <text evidence="12">The sequence shown here is derived from an EMBL/GenBank/DDBJ whole genome shotgun (WGS) entry which is preliminary data.</text>
</comment>
<dbReference type="Gene3D" id="1.20.1530.20">
    <property type="match status" value="1"/>
</dbReference>
<dbReference type="FunFam" id="1.20.1530.20:FF:000009">
    <property type="entry name" value="Arsenite transporter, ACR3 family"/>
    <property type="match status" value="1"/>
</dbReference>
<dbReference type="InterPro" id="IPR002657">
    <property type="entry name" value="BilAc:Na_symport/Acr3"/>
</dbReference>
<feature type="transmembrane region" description="Helical" evidence="11">
    <location>
        <begin position="266"/>
        <end position="288"/>
    </location>
</feature>
<dbReference type="EMBL" id="MU843018">
    <property type="protein sequence ID" value="KAK2022964.1"/>
    <property type="molecule type" value="Genomic_DNA"/>
</dbReference>